<dbReference type="AlphaFoldDB" id="A0A0N5A889"/>
<organism evidence="1 2">
    <name type="scientific">Syphacia muris</name>
    <dbReference type="NCBI Taxonomy" id="451379"/>
    <lineage>
        <taxon>Eukaryota</taxon>
        <taxon>Metazoa</taxon>
        <taxon>Ecdysozoa</taxon>
        <taxon>Nematoda</taxon>
        <taxon>Chromadorea</taxon>
        <taxon>Rhabditida</taxon>
        <taxon>Spirurina</taxon>
        <taxon>Oxyuridomorpha</taxon>
        <taxon>Oxyuroidea</taxon>
        <taxon>Oxyuridae</taxon>
        <taxon>Syphacia</taxon>
    </lineage>
</organism>
<keyword evidence="1" id="KW-1185">Reference proteome</keyword>
<name>A0A0N5A889_9BILA</name>
<evidence type="ECO:0000313" key="2">
    <source>
        <dbReference type="WBParaSite" id="SMUV_0000027601-mRNA-1"/>
    </source>
</evidence>
<dbReference type="Proteomes" id="UP000046393">
    <property type="component" value="Unplaced"/>
</dbReference>
<dbReference type="WBParaSite" id="SMUV_0000027601-mRNA-1">
    <property type="protein sequence ID" value="SMUV_0000027601-mRNA-1"/>
    <property type="gene ID" value="SMUV_0000027601"/>
</dbReference>
<evidence type="ECO:0000313" key="1">
    <source>
        <dbReference type="Proteomes" id="UP000046393"/>
    </source>
</evidence>
<protein>
    <submittedName>
        <fullName evidence="2">BHLH domain-containing protein</fullName>
    </submittedName>
</protein>
<reference evidence="2" key="1">
    <citation type="submission" date="2017-02" db="UniProtKB">
        <authorList>
            <consortium name="WormBaseParasite"/>
        </authorList>
    </citation>
    <scope>IDENTIFICATION</scope>
</reference>
<sequence>MKLCLTVVIDKFVAFGGHHNNFRPSTSNTRPVLTLSNEERAELQQLAQMVPVTSSRNISADPCAILHAAALYIDQLRATVAARVKNGTLPRVEVLHVNRCVVQLIRKMGNKYGVLSMILDVIC</sequence>
<accession>A0A0N5A889</accession>
<proteinExistence type="predicted"/>